<evidence type="ECO:0000313" key="5">
    <source>
        <dbReference type="Proteomes" id="UP000244880"/>
    </source>
</evidence>
<dbReference type="Gene3D" id="3.30.1950.10">
    <property type="entry name" value="wza like domain"/>
    <property type="match status" value="1"/>
</dbReference>
<protein>
    <recommendedName>
        <fullName evidence="3">Polysaccharide export protein N-terminal domain-containing protein</fullName>
    </recommendedName>
</protein>
<dbReference type="GO" id="GO:0015159">
    <property type="term" value="F:polysaccharide transmembrane transporter activity"/>
    <property type="evidence" value="ECO:0007669"/>
    <property type="project" value="InterPro"/>
</dbReference>
<organism evidence="4 5">
    <name type="scientific">Ascidiaceihabitans donghaensis</name>
    <dbReference type="NCBI Taxonomy" id="1510460"/>
    <lineage>
        <taxon>Bacteria</taxon>
        <taxon>Pseudomonadati</taxon>
        <taxon>Pseudomonadota</taxon>
        <taxon>Alphaproteobacteria</taxon>
        <taxon>Rhodobacterales</taxon>
        <taxon>Paracoccaceae</taxon>
        <taxon>Ascidiaceihabitans</taxon>
    </lineage>
</organism>
<proteinExistence type="predicted"/>
<feature type="signal peptide" evidence="2">
    <location>
        <begin position="1"/>
        <end position="27"/>
    </location>
</feature>
<dbReference type="Gene3D" id="3.10.560.10">
    <property type="entry name" value="Outer membrane lipoprotein wza domain like"/>
    <property type="match status" value="2"/>
</dbReference>
<dbReference type="Pfam" id="PF02563">
    <property type="entry name" value="Poly_export"/>
    <property type="match status" value="1"/>
</dbReference>
<reference evidence="4 5" key="1">
    <citation type="submission" date="2018-03" db="EMBL/GenBank/DDBJ databases">
        <authorList>
            <person name="Keele B.F."/>
        </authorList>
    </citation>
    <scope>NUCLEOTIDE SEQUENCE [LARGE SCALE GENOMIC DNA]</scope>
    <source>
        <strain evidence="4 5">CECT 8599</strain>
    </source>
</reference>
<accession>A0A2R8B9H2</accession>
<evidence type="ECO:0000313" key="4">
    <source>
        <dbReference type="EMBL" id="SPH19523.1"/>
    </source>
</evidence>
<name>A0A2R8B9H2_9RHOB</name>
<dbReference type="OrthoDB" id="7198507at2"/>
<sequence>MLLNIKRTLGFCLALGLAGCSTLPRGAAVDNEILREADDENAGFAIYPVTKAFLPSVATWPATNTKSYNWIKHSHGAATNIIRAGDVVNLRVWDSDANSLLTGPSEPAADLGDSVVSPAGSIFVPYVGKVNIAGRSPDAARSVIQRSLESISPSAQVQLSLAAGRGNSVDLVGGVSTPGNYPMPNNDFSVLSLIAAGGGVPKDMRNPQVRLQRGHTVYGTSIDHLYENPTLDTRLRGGDKVIVEEDDRYFLSLGAAGSEAQFRFDQAQVSALDAVSIIGGVNDTRADPKGILILREYSDAAVRPGVRGPRQTRVVFTLDLTSSDGLFSARNFPIHHKDLVLATESPVTNARTILQLVGASFGVVSAATN</sequence>
<keyword evidence="1 2" id="KW-0732">Signal</keyword>
<dbReference type="AlphaFoldDB" id="A0A2R8B9H2"/>
<dbReference type="InterPro" id="IPR049712">
    <property type="entry name" value="Poly_export"/>
</dbReference>
<keyword evidence="5" id="KW-1185">Reference proteome</keyword>
<dbReference type="Proteomes" id="UP000244880">
    <property type="component" value="Unassembled WGS sequence"/>
</dbReference>
<evidence type="ECO:0000256" key="1">
    <source>
        <dbReference type="ARBA" id="ARBA00022729"/>
    </source>
</evidence>
<dbReference type="EMBL" id="OMOR01000001">
    <property type="protein sequence ID" value="SPH19523.1"/>
    <property type="molecule type" value="Genomic_DNA"/>
</dbReference>
<evidence type="ECO:0000259" key="3">
    <source>
        <dbReference type="Pfam" id="PF02563"/>
    </source>
</evidence>
<dbReference type="RefSeq" id="WP_108826852.1">
    <property type="nucleotide sequence ID" value="NZ_OMOR01000001.1"/>
</dbReference>
<evidence type="ECO:0000256" key="2">
    <source>
        <dbReference type="SAM" id="SignalP"/>
    </source>
</evidence>
<dbReference type="PANTHER" id="PTHR33619:SF3">
    <property type="entry name" value="POLYSACCHARIDE EXPORT PROTEIN GFCE-RELATED"/>
    <property type="match status" value="1"/>
</dbReference>
<feature type="domain" description="Polysaccharide export protein N-terminal" evidence="3">
    <location>
        <begin position="80"/>
        <end position="159"/>
    </location>
</feature>
<gene>
    <name evidence="4" type="ORF">ASD8599_00249</name>
</gene>
<dbReference type="PANTHER" id="PTHR33619">
    <property type="entry name" value="POLYSACCHARIDE EXPORT PROTEIN GFCE-RELATED"/>
    <property type="match status" value="1"/>
</dbReference>
<dbReference type="PROSITE" id="PS51257">
    <property type="entry name" value="PROKAR_LIPOPROTEIN"/>
    <property type="match status" value="1"/>
</dbReference>
<feature type="chain" id="PRO_5015344989" description="Polysaccharide export protein N-terminal domain-containing protein" evidence="2">
    <location>
        <begin position="28"/>
        <end position="369"/>
    </location>
</feature>
<dbReference type="InterPro" id="IPR003715">
    <property type="entry name" value="Poly_export_N"/>
</dbReference>